<protein>
    <submittedName>
        <fullName evidence="1">Uncharacterized protein</fullName>
    </submittedName>
</protein>
<evidence type="ECO:0000313" key="1">
    <source>
        <dbReference type="EMBL" id="KFM57906.1"/>
    </source>
</evidence>
<accession>A0A087SYG7</accession>
<proteinExistence type="predicted"/>
<dbReference type="Proteomes" id="UP000054359">
    <property type="component" value="Unassembled WGS sequence"/>
</dbReference>
<name>A0A087SYG7_STEMI</name>
<keyword evidence="2" id="KW-1185">Reference proteome</keyword>
<organism evidence="1 2">
    <name type="scientific">Stegodyphus mimosarum</name>
    <name type="common">African social velvet spider</name>
    <dbReference type="NCBI Taxonomy" id="407821"/>
    <lineage>
        <taxon>Eukaryota</taxon>
        <taxon>Metazoa</taxon>
        <taxon>Ecdysozoa</taxon>
        <taxon>Arthropoda</taxon>
        <taxon>Chelicerata</taxon>
        <taxon>Arachnida</taxon>
        <taxon>Araneae</taxon>
        <taxon>Araneomorphae</taxon>
        <taxon>Entelegynae</taxon>
        <taxon>Eresoidea</taxon>
        <taxon>Eresidae</taxon>
        <taxon>Stegodyphus</taxon>
    </lineage>
</organism>
<dbReference type="EMBL" id="KK112538">
    <property type="protein sequence ID" value="KFM57906.1"/>
    <property type="molecule type" value="Genomic_DNA"/>
</dbReference>
<reference evidence="1 2" key="1">
    <citation type="submission" date="2013-11" db="EMBL/GenBank/DDBJ databases">
        <title>Genome sequencing of Stegodyphus mimosarum.</title>
        <authorList>
            <person name="Bechsgaard J."/>
        </authorList>
    </citation>
    <scope>NUCLEOTIDE SEQUENCE [LARGE SCALE GENOMIC DNA]</scope>
</reference>
<dbReference type="AlphaFoldDB" id="A0A087SYG7"/>
<evidence type="ECO:0000313" key="2">
    <source>
        <dbReference type="Proteomes" id="UP000054359"/>
    </source>
</evidence>
<feature type="non-terminal residue" evidence="1">
    <location>
        <position position="50"/>
    </location>
</feature>
<sequence length="50" mass="5753">MSLRVGRKSSLTIRNKDFSHSDLLFWNFSAKLTQSSIVLHTTDHLDFLST</sequence>
<gene>
    <name evidence="1" type="ORF">X975_20433</name>
</gene>